<comment type="similarity">
    <text evidence="2">Belongs to the ABC transporter superfamily. ABCC family. Conjugate transporter (TC 3.A.1.208) subfamily.</text>
</comment>
<comment type="caution">
    <text evidence="10">The sequence shown here is derived from an EMBL/GenBank/DDBJ whole genome shotgun (WGS) entry which is preliminary data.</text>
</comment>
<keyword evidence="11" id="KW-1185">Reference proteome</keyword>
<dbReference type="GO" id="GO:0016887">
    <property type="term" value="F:ATP hydrolysis activity"/>
    <property type="evidence" value="ECO:0007669"/>
    <property type="project" value="InterPro"/>
</dbReference>
<evidence type="ECO:0000259" key="9">
    <source>
        <dbReference type="PROSITE" id="PS50893"/>
    </source>
</evidence>
<keyword evidence="4" id="KW-0547">Nucleotide-binding</keyword>
<organism evidence="10 11">
    <name type="scientific">Acromyrmex heyeri</name>
    <dbReference type="NCBI Taxonomy" id="230685"/>
    <lineage>
        <taxon>Eukaryota</taxon>
        <taxon>Metazoa</taxon>
        <taxon>Ecdysozoa</taxon>
        <taxon>Arthropoda</taxon>
        <taxon>Hexapoda</taxon>
        <taxon>Insecta</taxon>
        <taxon>Pterygota</taxon>
        <taxon>Neoptera</taxon>
        <taxon>Endopterygota</taxon>
        <taxon>Hymenoptera</taxon>
        <taxon>Apocrita</taxon>
        <taxon>Aculeata</taxon>
        <taxon>Formicoidea</taxon>
        <taxon>Formicidae</taxon>
        <taxon>Myrmicinae</taxon>
        <taxon>Acromyrmex</taxon>
    </lineage>
</organism>
<feature type="domain" description="ABC transporter" evidence="9">
    <location>
        <begin position="50"/>
        <end position="314"/>
    </location>
</feature>
<dbReference type="GO" id="GO:0042626">
    <property type="term" value="F:ATPase-coupled transmembrane transporter activity"/>
    <property type="evidence" value="ECO:0007669"/>
    <property type="project" value="TreeGrafter"/>
</dbReference>
<evidence type="ECO:0000256" key="5">
    <source>
        <dbReference type="ARBA" id="ARBA00022840"/>
    </source>
</evidence>
<dbReference type="EMBL" id="JAANIB010008977">
    <property type="protein sequence ID" value="KAG5323102.1"/>
    <property type="molecule type" value="Genomic_DNA"/>
</dbReference>
<sequence length="483" mass="55329">LLRLNTAAMNQTGTAQIMNLLRNEVMKMYAWQKPFRQIVSVIRNLEIKQIKFSSYMRAAYLAIIVFIERLTVYFTLITFVLMGNNLTADVTYEISTYFNILQLVVALYFPQGLILLGDFLLMNEVNTRRFSENTPQLQFKSQKPKEESNAENQIDRYISRNGSIVLSEHQRLPDLPVYVKLQRVQVANVCALTKDFRQFSQGDMIMVGDRGVFLSGGQRARFNLVRAVYRQADIYLLDGPLSAVDTRVARHLYGKCITEHSDIDDSDYVENIPEAEMIESNRPSIPSPFSLIVSLTKFQGFGRNSGNNFTLFVLLMIFIISQVVTTGNDYWLSYWTTLENVRRIENTSVQQFANMYNDSFLGSIFTLNSDGLLNTMDAICVYTFCIIACITTTLFHSFLYMVDIDSCTVVVLFFFATKSYMKIGQDLKCLEGVMKSPIFSNVNATLNDLPTIRSSGIEIEKLMQKRFDELQGRHSGTWYLFLT</sequence>
<dbReference type="Gene3D" id="3.40.50.300">
    <property type="entry name" value="P-loop containing nucleotide triphosphate hydrolases"/>
    <property type="match status" value="1"/>
</dbReference>
<dbReference type="InterPro" id="IPR017871">
    <property type="entry name" value="ABC_transporter-like_CS"/>
</dbReference>
<evidence type="ECO:0000313" key="10">
    <source>
        <dbReference type="EMBL" id="KAG5323102.1"/>
    </source>
</evidence>
<dbReference type="InterPro" id="IPR036640">
    <property type="entry name" value="ABC1_TM_sf"/>
</dbReference>
<dbReference type="SUPFAM" id="SSF52540">
    <property type="entry name" value="P-loop containing nucleoside triphosphate hydrolases"/>
    <property type="match status" value="1"/>
</dbReference>
<proteinExistence type="inferred from homology"/>
<dbReference type="Gene3D" id="1.20.1560.10">
    <property type="entry name" value="ABC transporter type 1, transmembrane domain"/>
    <property type="match status" value="1"/>
</dbReference>
<dbReference type="PANTHER" id="PTHR24223">
    <property type="entry name" value="ATP-BINDING CASSETTE SUB-FAMILY C"/>
    <property type="match status" value="1"/>
</dbReference>
<comment type="subcellular location">
    <subcellularLocation>
        <location evidence="1">Membrane</location>
        <topology evidence="1">Multi-pass membrane protein</topology>
    </subcellularLocation>
</comment>
<feature type="non-terminal residue" evidence="10">
    <location>
        <position position="1"/>
    </location>
</feature>
<keyword evidence="6 8" id="KW-1133">Transmembrane helix</keyword>
<dbReference type="InterPro" id="IPR003439">
    <property type="entry name" value="ABC_transporter-like_ATP-bd"/>
</dbReference>
<evidence type="ECO:0000256" key="2">
    <source>
        <dbReference type="ARBA" id="ARBA00009726"/>
    </source>
</evidence>
<evidence type="ECO:0000256" key="1">
    <source>
        <dbReference type="ARBA" id="ARBA00004141"/>
    </source>
</evidence>
<keyword evidence="5" id="KW-0067">ATP-binding</keyword>
<keyword evidence="3 8" id="KW-0812">Transmembrane</keyword>
<dbReference type="PROSITE" id="PS00211">
    <property type="entry name" value="ABC_TRANSPORTER_1"/>
    <property type="match status" value="1"/>
</dbReference>
<dbReference type="GO" id="GO:0016020">
    <property type="term" value="C:membrane"/>
    <property type="evidence" value="ECO:0007669"/>
    <property type="project" value="UniProtKB-SubCell"/>
</dbReference>
<keyword evidence="7 8" id="KW-0472">Membrane</keyword>
<reference evidence="10 11" key="1">
    <citation type="submission" date="2020-02" db="EMBL/GenBank/DDBJ databases">
        <title>Relaxed selection underlies rapid genomic changes in the transitions from sociality to social parasitism in ants.</title>
        <authorList>
            <person name="Bi X."/>
        </authorList>
    </citation>
    <scope>NUCLEOTIDE SEQUENCE [LARGE SCALE GENOMIC DNA]</scope>
    <source>
        <strain evidence="10">BGI-DK2014b</strain>
        <tissue evidence="10">Whole body</tissue>
    </source>
</reference>
<dbReference type="InterPro" id="IPR027417">
    <property type="entry name" value="P-loop_NTPase"/>
</dbReference>
<dbReference type="AlphaFoldDB" id="A0A836FPL9"/>
<accession>A0A836FPL9</accession>
<evidence type="ECO:0000256" key="4">
    <source>
        <dbReference type="ARBA" id="ARBA00022741"/>
    </source>
</evidence>
<evidence type="ECO:0000256" key="7">
    <source>
        <dbReference type="ARBA" id="ARBA00023136"/>
    </source>
</evidence>
<dbReference type="PANTHER" id="PTHR24223:SF456">
    <property type="entry name" value="MULTIDRUG RESISTANCE-ASSOCIATED PROTEIN LETHAL(2)03659"/>
    <property type="match status" value="1"/>
</dbReference>
<name>A0A836FPL9_9HYME</name>
<dbReference type="OrthoDB" id="7615550at2759"/>
<evidence type="ECO:0000256" key="3">
    <source>
        <dbReference type="ARBA" id="ARBA00022692"/>
    </source>
</evidence>
<feature type="non-terminal residue" evidence="10">
    <location>
        <position position="483"/>
    </location>
</feature>
<dbReference type="InterPro" id="IPR050173">
    <property type="entry name" value="ABC_transporter_C-like"/>
</dbReference>
<dbReference type="GO" id="GO:0005524">
    <property type="term" value="F:ATP binding"/>
    <property type="evidence" value="ECO:0007669"/>
    <property type="project" value="UniProtKB-KW"/>
</dbReference>
<dbReference type="Proteomes" id="UP000670152">
    <property type="component" value="Unassembled WGS sequence"/>
</dbReference>
<evidence type="ECO:0000256" key="8">
    <source>
        <dbReference type="SAM" id="Phobius"/>
    </source>
</evidence>
<feature type="transmembrane region" description="Helical" evidence="8">
    <location>
        <begin position="100"/>
        <end position="121"/>
    </location>
</feature>
<feature type="transmembrane region" description="Helical" evidence="8">
    <location>
        <begin position="58"/>
        <end position="80"/>
    </location>
</feature>
<feature type="transmembrane region" description="Helical" evidence="8">
    <location>
        <begin position="381"/>
        <end position="414"/>
    </location>
</feature>
<dbReference type="PROSITE" id="PS50893">
    <property type="entry name" value="ABC_TRANSPORTER_2"/>
    <property type="match status" value="1"/>
</dbReference>
<protein>
    <submittedName>
        <fullName evidence="10">MRP4 protein</fullName>
    </submittedName>
</protein>
<dbReference type="SUPFAM" id="SSF90123">
    <property type="entry name" value="ABC transporter transmembrane region"/>
    <property type="match status" value="1"/>
</dbReference>
<gene>
    <name evidence="10" type="primary">Abcc4_9</name>
    <name evidence="10" type="ORF">G6Z77_0013722</name>
</gene>
<feature type="transmembrane region" description="Helical" evidence="8">
    <location>
        <begin position="306"/>
        <end position="325"/>
    </location>
</feature>
<evidence type="ECO:0000313" key="11">
    <source>
        <dbReference type="Proteomes" id="UP000670152"/>
    </source>
</evidence>
<evidence type="ECO:0000256" key="6">
    <source>
        <dbReference type="ARBA" id="ARBA00022989"/>
    </source>
</evidence>